<feature type="domain" description="RRM" evidence="4">
    <location>
        <begin position="467"/>
        <end position="544"/>
    </location>
</feature>
<keyword evidence="6" id="KW-1185">Reference proteome</keyword>
<dbReference type="InterPro" id="IPR035979">
    <property type="entry name" value="RBD_domain_sf"/>
</dbReference>
<evidence type="ECO:0000256" key="3">
    <source>
        <dbReference type="SAM" id="MobiDB-lite"/>
    </source>
</evidence>
<dbReference type="EMBL" id="KQ474090">
    <property type="protein sequence ID" value="KPV71870.1"/>
    <property type="molecule type" value="Genomic_DNA"/>
</dbReference>
<evidence type="ECO:0000259" key="4">
    <source>
        <dbReference type="PROSITE" id="PS50102"/>
    </source>
</evidence>
<feature type="compositionally biased region" description="Low complexity" evidence="3">
    <location>
        <begin position="35"/>
        <end position="48"/>
    </location>
</feature>
<dbReference type="SMART" id="SM00360">
    <property type="entry name" value="RRM"/>
    <property type="match status" value="4"/>
</dbReference>
<evidence type="ECO:0000313" key="5">
    <source>
        <dbReference type="EMBL" id="KPV71870.1"/>
    </source>
</evidence>
<dbReference type="Proteomes" id="UP000053890">
    <property type="component" value="Unassembled WGS sequence"/>
</dbReference>
<feature type="domain" description="RRM" evidence="4">
    <location>
        <begin position="250"/>
        <end position="322"/>
    </location>
</feature>
<feature type="domain" description="RRM" evidence="4">
    <location>
        <begin position="365"/>
        <end position="448"/>
    </location>
</feature>
<name>A0A0P9EJN4_RHOGW</name>
<keyword evidence="1 2" id="KW-0694">RNA-binding</keyword>
<evidence type="ECO:0000256" key="1">
    <source>
        <dbReference type="ARBA" id="ARBA00022884"/>
    </source>
</evidence>
<organism evidence="5 6">
    <name type="scientific">Rhodotorula graminis (strain WP1)</name>
    <dbReference type="NCBI Taxonomy" id="578459"/>
    <lineage>
        <taxon>Eukaryota</taxon>
        <taxon>Fungi</taxon>
        <taxon>Dikarya</taxon>
        <taxon>Basidiomycota</taxon>
        <taxon>Pucciniomycotina</taxon>
        <taxon>Microbotryomycetes</taxon>
        <taxon>Sporidiobolales</taxon>
        <taxon>Sporidiobolaceae</taxon>
        <taxon>Rhodotorula</taxon>
    </lineage>
</organism>
<reference evidence="5 6" key="1">
    <citation type="journal article" date="2015" name="Front. Microbiol.">
        <title>Genome sequence of the plant growth promoting endophytic yeast Rhodotorula graminis WP1.</title>
        <authorList>
            <person name="Firrincieli A."/>
            <person name="Otillar R."/>
            <person name="Salamov A."/>
            <person name="Schmutz J."/>
            <person name="Khan Z."/>
            <person name="Redman R.S."/>
            <person name="Fleck N.D."/>
            <person name="Lindquist E."/>
            <person name="Grigoriev I.V."/>
            <person name="Doty S.L."/>
        </authorList>
    </citation>
    <scope>NUCLEOTIDE SEQUENCE [LARGE SCALE GENOMIC DNA]</scope>
    <source>
        <strain evidence="5 6">WP1</strain>
    </source>
</reference>
<dbReference type="OMA" id="HEREDCM"/>
<proteinExistence type="predicted"/>
<dbReference type="GO" id="GO:0003723">
    <property type="term" value="F:RNA binding"/>
    <property type="evidence" value="ECO:0007669"/>
    <property type="project" value="UniProtKB-UniRule"/>
</dbReference>
<dbReference type="Gene3D" id="3.30.70.330">
    <property type="match status" value="4"/>
</dbReference>
<dbReference type="OrthoDB" id="439639at2759"/>
<dbReference type="SUPFAM" id="SSF54928">
    <property type="entry name" value="RNA-binding domain, RBD"/>
    <property type="match status" value="3"/>
</dbReference>
<sequence>MKRRIDDVDDAEGPVLELAQQDPLWQQEDADGPGSVAAALSDQAPASAVEQASPSSGDAPARETILDTARLFVRNLPFTATTQDLEQLFGAHGPVEQVHIPVDKRTSTPKGLAYVKFGKAPDALAAFDALDGTTFQGRLLHILPAIGRGERAEPAGRSATLKEDRLERRKQSAGQSFSWGALYLNTDAALSAVADRLGISKSVLLDPAASDPAVKVALAEAHTLAETKRYFEDENVNVAAFSRPGPRSSTCILVKNLPYGTSAASLHSLFAPHGAIRRLLVPPSGLIAVVELEDAAAAAAAWRALVYKQFSGSVLYLEKAPAAIFASEGEPGPRSEVAALPVTAARAATRVDPPEGDDSAQSAAATLFVKNLNFATTTPRLKTAFDAFPDVVFARVQTKSDPAQPGRTLSMGFGFVGFRTAAAAAAAKDARQGYVLDGHALDVRFAQRNADRAATTAPSAGAKETSTKLLVKNVPFEATRADLRQLFGTYGTLKSVRLPRKMDNKTRGFAFLEFATRRDAEAAFDALEHTHLLGRHLVLQWAGADDGPEREGERPPSTAVVGAPSRRVAKTKFAM</sequence>
<feature type="domain" description="RRM" evidence="4">
    <location>
        <begin position="69"/>
        <end position="147"/>
    </location>
</feature>
<feature type="region of interest" description="Disordered" evidence="3">
    <location>
        <begin position="544"/>
        <end position="575"/>
    </location>
</feature>
<dbReference type="InterPro" id="IPR012677">
    <property type="entry name" value="Nucleotide-bd_a/b_plait_sf"/>
</dbReference>
<dbReference type="InterPro" id="IPR000504">
    <property type="entry name" value="RRM_dom"/>
</dbReference>
<dbReference type="RefSeq" id="XP_018267919.1">
    <property type="nucleotide sequence ID" value="XM_018412911.1"/>
</dbReference>
<dbReference type="AlphaFoldDB" id="A0A0P9EJN4"/>
<evidence type="ECO:0000313" key="6">
    <source>
        <dbReference type="Proteomes" id="UP000053890"/>
    </source>
</evidence>
<protein>
    <recommendedName>
        <fullName evidence="4">RRM domain-containing protein</fullName>
    </recommendedName>
</protein>
<dbReference type="CDD" id="cd12320">
    <property type="entry name" value="RRM6_RBM19_RRM5_MRD1"/>
    <property type="match status" value="1"/>
</dbReference>
<evidence type="ECO:0000256" key="2">
    <source>
        <dbReference type="PROSITE-ProRule" id="PRU00176"/>
    </source>
</evidence>
<feature type="region of interest" description="Disordered" evidence="3">
    <location>
        <begin position="1"/>
        <end position="60"/>
    </location>
</feature>
<dbReference type="PROSITE" id="PS50102">
    <property type="entry name" value="RRM"/>
    <property type="match status" value="4"/>
</dbReference>
<accession>A0A0P9EJN4</accession>
<gene>
    <name evidence="5" type="ORF">RHOBADRAFT_30485</name>
</gene>
<dbReference type="GeneID" id="28973360"/>
<dbReference type="PANTHER" id="PTHR10352">
    <property type="entry name" value="EUKARYOTIC TRANSLATION INITIATION FACTOR 3 SUBUNIT G"/>
    <property type="match status" value="1"/>
</dbReference>
<dbReference type="STRING" id="578459.A0A0P9EJN4"/>
<dbReference type="Pfam" id="PF00076">
    <property type="entry name" value="RRM_1"/>
    <property type="match status" value="4"/>
</dbReference>